<feature type="region of interest" description="Disordered" evidence="1">
    <location>
        <begin position="162"/>
        <end position="214"/>
    </location>
</feature>
<evidence type="ECO:0000313" key="3">
    <source>
        <dbReference type="Proteomes" id="UP000269721"/>
    </source>
</evidence>
<keyword evidence="3" id="KW-1185">Reference proteome</keyword>
<dbReference type="EMBL" id="KZ998780">
    <property type="protein sequence ID" value="RKO85752.1"/>
    <property type="molecule type" value="Genomic_DNA"/>
</dbReference>
<protein>
    <submittedName>
        <fullName evidence="2">Uncharacterized protein</fullName>
    </submittedName>
</protein>
<feature type="compositionally biased region" description="Acidic residues" evidence="1">
    <location>
        <begin position="411"/>
        <end position="424"/>
    </location>
</feature>
<feature type="compositionally biased region" description="Pro residues" evidence="1">
    <location>
        <begin position="9"/>
        <end position="23"/>
    </location>
</feature>
<evidence type="ECO:0000313" key="2">
    <source>
        <dbReference type="EMBL" id="RKO85752.1"/>
    </source>
</evidence>
<gene>
    <name evidence="2" type="ORF">BDK51DRAFT_28482</name>
</gene>
<organism evidence="2 3">
    <name type="scientific">Blyttiomyces helicus</name>
    <dbReference type="NCBI Taxonomy" id="388810"/>
    <lineage>
        <taxon>Eukaryota</taxon>
        <taxon>Fungi</taxon>
        <taxon>Fungi incertae sedis</taxon>
        <taxon>Chytridiomycota</taxon>
        <taxon>Chytridiomycota incertae sedis</taxon>
        <taxon>Chytridiomycetes</taxon>
        <taxon>Chytridiomycetes incertae sedis</taxon>
        <taxon>Blyttiomyces</taxon>
    </lineage>
</organism>
<feature type="region of interest" description="Disordered" evidence="1">
    <location>
        <begin position="400"/>
        <end position="425"/>
    </location>
</feature>
<dbReference type="OrthoDB" id="2129662at2759"/>
<reference evidence="3" key="1">
    <citation type="journal article" date="2018" name="Nat. Microbiol.">
        <title>Leveraging single-cell genomics to expand the fungal tree of life.</title>
        <authorList>
            <person name="Ahrendt S.R."/>
            <person name="Quandt C.A."/>
            <person name="Ciobanu D."/>
            <person name="Clum A."/>
            <person name="Salamov A."/>
            <person name="Andreopoulos B."/>
            <person name="Cheng J.F."/>
            <person name="Woyke T."/>
            <person name="Pelin A."/>
            <person name="Henrissat B."/>
            <person name="Reynolds N.K."/>
            <person name="Benny G.L."/>
            <person name="Smith M.E."/>
            <person name="James T.Y."/>
            <person name="Grigoriev I.V."/>
        </authorList>
    </citation>
    <scope>NUCLEOTIDE SEQUENCE [LARGE SCALE GENOMIC DNA]</scope>
</reference>
<dbReference type="AlphaFoldDB" id="A0A4P9W217"/>
<proteinExistence type="predicted"/>
<accession>A0A4P9W217</accession>
<feature type="compositionally biased region" description="Pro residues" evidence="1">
    <location>
        <begin position="171"/>
        <end position="193"/>
    </location>
</feature>
<sequence length="580" mass="62592">MDDTDQLPQAPPDQPDQPDPQTPAVPALTLLILDRQLQLKQIELDILRERRALLAATPQTPAADPAAAALPPQPPALPTLFLPPSAAVPQPHDAALSFLFNDFGWTPDPPLSAAAGFLDSLTVPAAEVISGAGWIDGGAELLGEWEPLGNVDEELSLMFADAFPDTNSSPDPAPAPAPFDPLPPPPPSHPPAPEMAVQPTTPGASKQKLRAPRRETAEETAKCNCCGTTVAILLLHGTTAELSTPHTYLIVCSYCNPPDTSPAAHSKKRASPRGSGNVDCAVCSKRLGRGGMALTVEERLRGDWTETPFAVEPICPSCRQKYQRCTACGAGGTFRSGRWRPKELFNVEFIRTYERLMGVLDAVWEQAREFLVGSPPVGVERFVTMQWKDVVVAGSDAVATAPSSPISTDDAGTDDDDDDVDDEIPLPPLPPPSAYLLAFASASWRPHLGALIFIFGGSRDNTLPGHWSSIRSYLHMVLHVQREARHRRRINPSARDDLHHISLFTRKLGPGGQERGELETALFRLGLTRIESFVQQNQDVCVEQLLSEFPAITADDGNAGYMANVDDFLRGCRAALASKV</sequence>
<feature type="region of interest" description="Disordered" evidence="1">
    <location>
        <begin position="1"/>
        <end position="26"/>
    </location>
</feature>
<name>A0A4P9W217_9FUNG</name>
<evidence type="ECO:0000256" key="1">
    <source>
        <dbReference type="SAM" id="MobiDB-lite"/>
    </source>
</evidence>
<dbReference type="Proteomes" id="UP000269721">
    <property type="component" value="Unassembled WGS sequence"/>
</dbReference>